<accession>G5AEQ0</accession>
<dbReference type="GO" id="GO:0046854">
    <property type="term" value="P:phosphatidylinositol phosphate biosynthetic process"/>
    <property type="evidence" value="ECO:0007669"/>
    <property type="project" value="InterPro"/>
</dbReference>
<dbReference type="CDD" id="cd15760">
    <property type="entry name" value="FYVE_scVPS27p_like"/>
    <property type="match status" value="1"/>
</dbReference>
<dbReference type="OMA" id="VEAMCEY"/>
<dbReference type="Gene3D" id="1.10.1070.11">
    <property type="entry name" value="Phosphatidylinositol 3-/4-kinase, catalytic domain"/>
    <property type="match status" value="1"/>
</dbReference>
<dbReference type="EC" id="2.7.1.67" evidence="2"/>
<dbReference type="SUPFAM" id="SSF57903">
    <property type="entry name" value="FYVE/PHD zinc finger"/>
    <property type="match status" value="1"/>
</dbReference>
<dbReference type="Gene3D" id="3.30.40.10">
    <property type="entry name" value="Zinc/RING finger domain, C3HC4 (zinc finger)"/>
    <property type="match status" value="1"/>
</dbReference>
<feature type="region of interest" description="Disordered" evidence="9">
    <location>
        <begin position="989"/>
        <end position="1016"/>
    </location>
</feature>
<evidence type="ECO:0000259" key="12">
    <source>
        <dbReference type="PROSITE" id="PS50186"/>
    </source>
</evidence>
<dbReference type="GO" id="GO:0016020">
    <property type="term" value="C:membrane"/>
    <property type="evidence" value="ECO:0007669"/>
    <property type="project" value="TreeGrafter"/>
</dbReference>
<dbReference type="InterPro" id="IPR011011">
    <property type="entry name" value="Znf_FYVE_PHD"/>
</dbReference>
<dbReference type="PANTHER" id="PTHR10048:SF22">
    <property type="entry name" value="PHOSPHATIDYLINOSITOL 4-KINASE BETA"/>
    <property type="match status" value="1"/>
</dbReference>
<keyword evidence="5 8" id="KW-0863">Zinc-finger</keyword>
<evidence type="ECO:0000313" key="15">
    <source>
        <dbReference type="Proteomes" id="UP000002640"/>
    </source>
</evidence>
<evidence type="ECO:0000259" key="13">
    <source>
        <dbReference type="PROSITE" id="PS50290"/>
    </source>
</evidence>
<dbReference type="SUPFAM" id="SSF56112">
    <property type="entry name" value="Protein kinase-like (PK-like)"/>
    <property type="match status" value="1"/>
</dbReference>
<feature type="domain" description="FYVE-type" evidence="11">
    <location>
        <begin position="238"/>
        <end position="290"/>
    </location>
</feature>
<keyword evidence="3" id="KW-0808">Transferase</keyword>
<sequence length="1389" mass="154262">MTEETEEPRTPVNPSDASEGSRSEDAAASSCDLQSPSATSAPPSTCAADAERRSSAHSSGPPMSEPCSSSASMELLGTLGVERDGLGVKGYLSMRDEGVTYHRMKRFYCRCVGVNFYRFASRDAASALISALFSAEVQKVESWDGKGLWHTYRHSFKLSFTSGVVFNVDADSEEDKRQWIEYIEAALKGTEDAVAKWSAHASVSPDIMDLTPGGLVFTEKKCSPPKFKNDTTCCHPGCHVRFDSTGKRQHHCRNCGGSVCSDHSSRFAMLRHFHMNHPVRLCMGCYRVQRFVLWLGMLLQRLSIAQTEVQGVKKPALAKADEEEVEALLAMFSDEVFGISDVIQVLHLHRHGCDEAYAYAVNKLLELSASNLADFEFFLPQIFHMWLTVDWTNNNIKAALLFRVICYATQLHIRLATAIYWLTRAAIDDSCGWGFGQSELYVPEFLYRKMSMCKLLMVNVEMQISHGDWSFEVDKDLPASTEQSAIIKCLFDRLLILVHTDTKATIPLGAICDAVSACSIPPDFLLPSDALPNDSHRDDGEERRIFTTQISFIEELCAMTERLRFCAPQERKKALRRELQKLELPEGAFCPLGSCDDPLQRLLTIAKEEGTVFTTRARAPTLIFFEVARLMTISEKSAWLNRGRSLTFSTQNDKPGDSEEVIEVDGLEVLVPASDVEVAKNAIEMATSSDIAQVITMDTFSGDGEGHNNGDPADEYSGQKKIIDDNASSSGEEDDSDTEELRDRVSSDPPPSLVALAQAVGGKKKRSRRGRTGSLMNTTSKSLDSIIASCADTIKNRRRRSISEGSGITGLEKSQNLGSMPSHVENFTDDQLISMAQNMEISMLASNPSGHGTFTGRQVVEWMTKNEIVSDKAHALWLGSELLRCGALEKTSLSSNSFSGFAANDETSYQLKRESSTILQSQDHRHVVHYDALPVLEQSPRSTDGSASESTDREQPLIRTSSRIMLKPQERKVDIADLADAVDANLADTATENAPSSTSKTSRPLQECLTGSSDDRRSMVSNARGASLFLKFEPEAALAAMNSVEQAMQQYVLPKEGVANAAQLSEDLHLLREQLNIVYDYVIDKRKRLHVAVESAFGESFEEKRERLRETSSYVATSTAQDWDCVAFIVKSNDDLRQEVLCQQIIRQLQDIFHSADLPLRLLPYEIIATSASTGMIEYVKNAVSLDALKARDNYTTLADHFLKTYGQADSAAYKTAMTNFVRSMAAYSLACYFLQIKDRHNGNIMIDSDGHVIHIDFGFILGIAPGGRFSLETAPFKLTGEMVDAMGGTQSDYFKAYVIFLIQGFLALQQHADTILMMIAIMAQESSCPCFLSQNPRDILSNTKQLFRLEYNQSQVIKHVISLVRRSHNSYRTRQYDVFQRMTNGILP</sequence>
<dbReference type="Gene3D" id="2.30.29.30">
    <property type="entry name" value="Pleckstrin-homology domain (PH domain)/Phosphotyrosine-binding domain (PTB)"/>
    <property type="match status" value="1"/>
</dbReference>
<dbReference type="InterPro" id="IPR018936">
    <property type="entry name" value="PI3/4_kinase_CS"/>
</dbReference>
<dbReference type="GO" id="GO:0008270">
    <property type="term" value="F:zinc ion binding"/>
    <property type="evidence" value="ECO:0007669"/>
    <property type="project" value="UniProtKB-KW"/>
</dbReference>
<dbReference type="Gene3D" id="1.10.10.10">
    <property type="entry name" value="Winged helix-like DNA-binding domain superfamily/Winged helix DNA-binding domain"/>
    <property type="match status" value="1"/>
</dbReference>
<feature type="region of interest" description="Disordered" evidence="9">
    <location>
        <begin position="934"/>
        <end position="962"/>
    </location>
</feature>
<dbReference type="InterPro" id="IPR013083">
    <property type="entry name" value="Znf_RING/FYVE/PHD"/>
</dbReference>
<dbReference type="InterPro" id="IPR057754">
    <property type="entry name" value="PI4-kinase_beta/PIK1_cat"/>
</dbReference>
<dbReference type="SMR" id="G5AEQ0"/>
<evidence type="ECO:0000256" key="5">
    <source>
        <dbReference type="ARBA" id="ARBA00022771"/>
    </source>
</evidence>
<evidence type="ECO:0000256" key="4">
    <source>
        <dbReference type="ARBA" id="ARBA00022723"/>
    </source>
</evidence>
<dbReference type="GeneID" id="20663956"/>
<dbReference type="SUPFAM" id="SSF50729">
    <property type="entry name" value="PH domain-like"/>
    <property type="match status" value="1"/>
</dbReference>
<keyword evidence="15" id="KW-1185">Reference proteome</keyword>
<keyword evidence="6" id="KW-0418">Kinase</keyword>
<dbReference type="Gene3D" id="3.30.1010.10">
    <property type="entry name" value="Phosphatidylinositol 3-kinase Catalytic Subunit, Chain A, domain 4"/>
    <property type="match status" value="1"/>
</dbReference>
<evidence type="ECO:0000256" key="6">
    <source>
        <dbReference type="ARBA" id="ARBA00022777"/>
    </source>
</evidence>
<evidence type="ECO:0000256" key="1">
    <source>
        <dbReference type="ARBA" id="ARBA00001686"/>
    </source>
</evidence>
<dbReference type="InterPro" id="IPR011993">
    <property type="entry name" value="PH-like_dom_sf"/>
</dbReference>
<feature type="compositionally biased region" description="Basic residues" evidence="9">
    <location>
        <begin position="762"/>
        <end position="771"/>
    </location>
</feature>
<feature type="domain" description="DEP" evidence="12">
    <location>
        <begin position="853"/>
        <end position="913"/>
    </location>
</feature>
<reference evidence="14 15" key="1">
    <citation type="journal article" date="2006" name="Science">
        <title>Phytophthora genome sequences uncover evolutionary origins and mechanisms of pathogenesis.</title>
        <authorList>
            <person name="Tyler B.M."/>
            <person name="Tripathy S."/>
            <person name="Zhang X."/>
            <person name="Dehal P."/>
            <person name="Jiang R.H."/>
            <person name="Aerts A."/>
            <person name="Arredondo F.D."/>
            <person name="Baxter L."/>
            <person name="Bensasson D."/>
            <person name="Beynon J.L."/>
            <person name="Chapman J."/>
            <person name="Damasceno C.M."/>
            <person name="Dorrance A.E."/>
            <person name="Dou D."/>
            <person name="Dickerman A.W."/>
            <person name="Dubchak I.L."/>
            <person name="Garbelotto M."/>
            <person name="Gijzen M."/>
            <person name="Gordon S.G."/>
            <person name="Govers F."/>
            <person name="Grunwald N.J."/>
            <person name="Huang W."/>
            <person name="Ivors K.L."/>
            <person name="Jones R.W."/>
            <person name="Kamoun S."/>
            <person name="Krampis K."/>
            <person name="Lamour K.H."/>
            <person name="Lee M.K."/>
            <person name="McDonald W.H."/>
            <person name="Medina M."/>
            <person name="Meijer H.J."/>
            <person name="Nordberg E.K."/>
            <person name="Maclean D.J."/>
            <person name="Ospina-Giraldo M.D."/>
            <person name="Morris P.F."/>
            <person name="Phuntumart V."/>
            <person name="Putnam N.H."/>
            <person name="Rash S."/>
            <person name="Rose J.K."/>
            <person name="Sakihama Y."/>
            <person name="Salamov A.A."/>
            <person name="Savidor A."/>
            <person name="Scheuring C.F."/>
            <person name="Smith B.M."/>
            <person name="Sobral B.W."/>
            <person name="Terry A."/>
            <person name="Torto-Alalibo T.A."/>
            <person name="Win J."/>
            <person name="Xu Z."/>
            <person name="Zhang H."/>
            <person name="Grigoriev I.V."/>
            <person name="Rokhsar D.S."/>
            <person name="Boore J.L."/>
        </authorList>
    </citation>
    <scope>NUCLEOTIDE SEQUENCE [LARGE SCALE GENOMIC DNA]</scope>
    <source>
        <strain evidence="14 15">P6497</strain>
    </source>
</reference>
<dbReference type="PROSITE" id="PS50003">
    <property type="entry name" value="PH_DOMAIN"/>
    <property type="match status" value="1"/>
</dbReference>
<evidence type="ECO:0000256" key="7">
    <source>
        <dbReference type="ARBA" id="ARBA00022833"/>
    </source>
</evidence>
<keyword evidence="4" id="KW-0479">Metal-binding</keyword>
<dbReference type="InterPro" id="IPR017455">
    <property type="entry name" value="Znf_FYVE-rel"/>
</dbReference>
<evidence type="ECO:0000256" key="2">
    <source>
        <dbReference type="ARBA" id="ARBA00012169"/>
    </source>
</evidence>
<feature type="region of interest" description="Disordered" evidence="9">
    <location>
        <begin position="1"/>
        <end position="70"/>
    </location>
</feature>
<keyword evidence="7" id="KW-0862">Zinc</keyword>
<dbReference type="STRING" id="1094619.G5AEQ0"/>
<dbReference type="InterPro" id="IPR011009">
    <property type="entry name" value="Kinase-like_dom_sf"/>
</dbReference>
<feature type="region of interest" description="Disordered" evidence="9">
    <location>
        <begin position="758"/>
        <end position="777"/>
    </location>
</feature>
<feature type="region of interest" description="Disordered" evidence="9">
    <location>
        <begin position="699"/>
        <end position="752"/>
    </location>
</feature>
<evidence type="ECO:0000259" key="11">
    <source>
        <dbReference type="PROSITE" id="PS50178"/>
    </source>
</evidence>
<feature type="compositionally biased region" description="Polar residues" evidence="9">
    <location>
        <begin position="939"/>
        <end position="949"/>
    </location>
</feature>
<dbReference type="EMBL" id="JH159165">
    <property type="protein sequence ID" value="EGZ05690.1"/>
    <property type="molecule type" value="Genomic_DNA"/>
</dbReference>
<dbReference type="SUPFAM" id="SSF46785">
    <property type="entry name" value="Winged helix' DNA-binding domain"/>
    <property type="match status" value="1"/>
</dbReference>
<dbReference type="PROSITE" id="PS50186">
    <property type="entry name" value="DEP"/>
    <property type="match status" value="1"/>
</dbReference>
<feature type="compositionally biased region" description="Low complexity" evidence="9">
    <location>
        <begin position="35"/>
        <end position="48"/>
    </location>
</feature>
<gene>
    <name evidence="14" type="ORF">PHYSODRAFT_566218</name>
</gene>
<dbReference type="InterPro" id="IPR036940">
    <property type="entry name" value="PI3/4_kinase_cat_sf"/>
</dbReference>
<dbReference type="Pfam" id="PF00454">
    <property type="entry name" value="PI3_PI4_kinase"/>
    <property type="match status" value="1"/>
</dbReference>
<dbReference type="InterPro" id="IPR036388">
    <property type="entry name" value="WH-like_DNA-bd_sf"/>
</dbReference>
<evidence type="ECO:0000313" key="14">
    <source>
        <dbReference type="EMBL" id="EGZ05690.1"/>
    </source>
</evidence>
<feature type="domain" description="PH" evidence="10">
    <location>
        <begin position="85"/>
        <end position="188"/>
    </location>
</feature>
<feature type="domain" description="PI3K/PI4K catalytic" evidence="13">
    <location>
        <begin position="1102"/>
        <end position="1373"/>
    </location>
</feature>
<comment type="catalytic activity">
    <reaction evidence="1">
        <text>a 1,2-diacyl-sn-glycero-3-phospho-(1D-myo-inositol) + ATP = a 1,2-diacyl-sn-glycero-3-phospho-(1D-myo-inositol 4-phosphate) + ADP + H(+)</text>
        <dbReference type="Rhea" id="RHEA:19877"/>
        <dbReference type="ChEBI" id="CHEBI:15378"/>
        <dbReference type="ChEBI" id="CHEBI:30616"/>
        <dbReference type="ChEBI" id="CHEBI:57880"/>
        <dbReference type="ChEBI" id="CHEBI:58178"/>
        <dbReference type="ChEBI" id="CHEBI:456216"/>
        <dbReference type="EC" id="2.7.1.67"/>
    </reaction>
</comment>
<dbReference type="SMART" id="SM00146">
    <property type="entry name" value="PI3Kc"/>
    <property type="match status" value="1"/>
</dbReference>
<dbReference type="SMART" id="SM00064">
    <property type="entry name" value="FYVE"/>
    <property type="match status" value="1"/>
</dbReference>
<dbReference type="Proteomes" id="UP000002640">
    <property type="component" value="Unassembled WGS sequence"/>
</dbReference>
<organism evidence="14 15">
    <name type="scientific">Phytophthora sojae (strain P6497)</name>
    <name type="common">Soybean stem and root rot agent</name>
    <name type="synonym">Phytophthora megasperma f. sp. glycines</name>
    <dbReference type="NCBI Taxonomy" id="1094619"/>
    <lineage>
        <taxon>Eukaryota</taxon>
        <taxon>Sar</taxon>
        <taxon>Stramenopiles</taxon>
        <taxon>Oomycota</taxon>
        <taxon>Peronosporomycetes</taxon>
        <taxon>Peronosporales</taxon>
        <taxon>Peronosporaceae</taxon>
        <taxon>Phytophthora</taxon>
    </lineage>
</organism>
<feature type="region of interest" description="Disordered" evidence="9">
    <location>
        <begin position="800"/>
        <end position="820"/>
    </location>
</feature>
<evidence type="ECO:0000259" key="10">
    <source>
        <dbReference type="PROSITE" id="PS50003"/>
    </source>
</evidence>
<dbReference type="GO" id="GO:0005737">
    <property type="term" value="C:cytoplasm"/>
    <property type="evidence" value="ECO:0007669"/>
    <property type="project" value="TreeGrafter"/>
</dbReference>
<protein>
    <recommendedName>
        <fullName evidence="2">1-phosphatidylinositol 4-kinase</fullName>
        <ecNumber evidence="2">2.7.1.67</ecNumber>
    </recommendedName>
</protein>
<dbReference type="Pfam" id="PF01363">
    <property type="entry name" value="FYVE"/>
    <property type="match status" value="1"/>
</dbReference>
<dbReference type="InterPro" id="IPR001849">
    <property type="entry name" value="PH_domain"/>
</dbReference>
<dbReference type="GO" id="GO:0004430">
    <property type="term" value="F:1-phosphatidylinositol 4-kinase activity"/>
    <property type="evidence" value="ECO:0007669"/>
    <property type="project" value="UniProtKB-EC"/>
</dbReference>
<evidence type="ECO:0000256" key="8">
    <source>
        <dbReference type="PROSITE-ProRule" id="PRU00091"/>
    </source>
</evidence>
<dbReference type="PANTHER" id="PTHR10048">
    <property type="entry name" value="PHOSPHATIDYLINOSITOL KINASE"/>
    <property type="match status" value="1"/>
</dbReference>
<feature type="compositionally biased region" description="Polar residues" evidence="9">
    <location>
        <begin position="992"/>
        <end position="1012"/>
    </location>
</feature>
<dbReference type="PROSITE" id="PS00915">
    <property type="entry name" value="PI3_4_KINASE_1"/>
    <property type="match status" value="1"/>
</dbReference>
<dbReference type="GO" id="GO:0048015">
    <property type="term" value="P:phosphatidylinositol-mediated signaling"/>
    <property type="evidence" value="ECO:0007669"/>
    <property type="project" value="TreeGrafter"/>
</dbReference>
<dbReference type="CDD" id="cd05168">
    <property type="entry name" value="PI4Kc_III_beta"/>
    <property type="match status" value="1"/>
</dbReference>
<dbReference type="InterPro" id="IPR000591">
    <property type="entry name" value="DEP_dom"/>
</dbReference>
<dbReference type="InterPro" id="IPR036390">
    <property type="entry name" value="WH_DNA-bd_sf"/>
</dbReference>
<dbReference type="KEGG" id="psoj:PHYSODRAFT_566218"/>
<dbReference type="FunFam" id="1.10.1070.11:FF:000016">
    <property type="entry name" value="PIK1p Phosphatidylinositol 4-kinase"/>
    <property type="match status" value="1"/>
</dbReference>
<dbReference type="InterPro" id="IPR000403">
    <property type="entry name" value="PI3/4_kinase_cat_dom"/>
</dbReference>
<evidence type="ECO:0000256" key="9">
    <source>
        <dbReference type="SAM" id="MobiDB-lite"/>
    </source>
</evidence>
<evidence type="ECO:0000256" key="3">
    <source>
        <dbReference type="ARBA" id="ARBA00022679"/>
    </source>
</evidence>
<proteinExistence type="predicted"/>
<dbReference type="RefSeq" id="XP_009538551.1">
    <property type="nucleotide sequence ID" value="XM_009540256.1"/>
</dbReference>
<dbReference type="InterPro" id="IPR000306">
    <property type="entry name" value="Znf_FYVE"/>
</dbReference>
<dbReference type="InParanoid" id="G5AEQ0"/>
<dbReference type="PROSITE" id="PS50178">
    <property type="entry name" value="ZF_FYVE"/>
    <property type="match status" value="1"/>
</dbReference>
<dbReference type="PROSITE" id="PS50290">
    <property type="entry name" value="PI3_4_KINASE_3"/>
    <property type="match status" value="1"/>
</dbReference>
<name>G5AEQ0_PHYSP</name>
<dbReference type="InterPro" id="IPR015433">
    <property type="entry name" value="PI3/4_kinase"/>
</dbReference>